<keyword evidence="14" id="KW-1185">Reference proteome</keyword>
<dbReference type="InterPro" id="IPR005886">
    <property type="entry name" value="UDP_G4E"/>
</dbReference>
<evidence type="ECO:0000256" key="10">
    <source>
        <dbReference type="RuleBase" id="RU366046"/>
    </source>
</evidence>
<organism evidence="13 14">
    <name type="scientific">Thermobacillus xylanilyticus</name>
    <dbReference type="NCBI Taxonomy" id="76633"/>
    <lineage>
        <taxon>Bacteria</taxon>
        <taxon>Bacillati</taxon>
        <taxon>Bacillota</taxon>
        <taxon>Bacilli</taxon>
        <taxon>Bacillales</taxon>
        <taxon>Paenibacillaceae</taxon>
        <taxon>Thermobacillus</taxon>
    </lineage>
</organism>
<evidence type="ECO:0000256" key="1">
    <source>
        <dbReference type="ARBA" id="ARBA00000083"/>
    </source>
</evidence>
<sequence>MAVLITGGSGYIGSHTCAELLEAGRDIIVVDRPEHAPALDRVQAAVGRRFPFHPLGLMERRGLQRIFEENEIEAVIHFAGIHPAAMPQQGCHLPIAETVVLCDVMQQFGVRRLVFSSSAAVYGKPKQTPVTESSPLGAANRYGRTMLMIEEILHDLYEADRKWSIALLRNFNPAGAHPSGWIDGEAAGDGLSEWRGRESEGAGGSAWCSREAEGAGGSAWRIRTADSAHPGERTCTEPAGTPQHLMSRLMRAAAGQQDKLPVFGGDYPTRDGTCVRDYVHVTDLAKGHVKALDKVMADSGFDAYNLGTGAGHSVLEVIAAFEKAAGINIPYQIVERRPGDAPIICADPSKARRELGWQAEMGLGRMCEDAWRWLRRRTDGFRAESRHRMLAGAGGAAG</sequence>
<proteinExistence type="inferred from homology"/>
<keyword evidence="8" id="KW-0299">Galactose metabolism</keyword>
<keyword evidence="10" id="KW-0119">Carbohydrate metabolism</keyword>
<comment type="catalytic activity">
    <reaction evidence="1 10">
        <text>UDP-alpha-D-glucose = UDP-alpha-D-galactose</text>
        <dbReference type="Rhea" id="RHEA:22168"/>
        <dbReference type="ChEBI" id="CHEBI:58885"/>
        <dbReference type="ChEBI" id="CHEBI:66914"/>
        <dbReference type="EC" id="5.1.3.2"/>
    </reaction>
</comment>
<evidence type="ECO:0000256" key="5">
    <source>
        <dbReference type="ARBA" id="ARBA00013189"/>
    </source>
</evidence>
<evidence type="ECO:0000256" key="7">
    <source>
        <dbReference type="ARBA" id="ARBA00023027"/>
    </source>
</evidence>
<evidence type="ECO:0000313" key="13">
    <source>
        <dbReference type="EMBL" id="CAG5081603.1"/>
    </source>
</evidence>
<name>A0ABN7RS48_THEXY</name>
<reference evidence="13 14" key="1">
    <citation type="submission" date="2021-04" db="EMBL/GenBank/DDBJ databases">
        <authorList>
            <person name="Rakotoarivonina H."/>
        </authorList>
    </citation>
    <scope>NUCLEOTIDE SEQUENCE [LARGE SCALE GENOMIC DNA]</scope>
    <source>
        <strain evidence="13 14">XE</strain>
    </source>
</reference>
<evidence type="ECO:0000256" key="8">
    <source>
        <dbReference type="ARBA" id="ARBA00023144"/>
    </source>
</evidence>
<dbReference type="PANTHER" id="PTHR43725">
    <property type="entry name" value="UDP-GLUCOSE 4-EPIMERASE"/>
    <property type="match status" value="1"/>
</dbReference>
<comment type="pathway">
    <text evidence="3 10">Carbohydrate metabolism; galactose metabolism.</text>
</comment>
<dbReference type="CDD" id="cd05247">
    <property type="entry name" value="UDP_G4E_1_SDR_e"/>
    <property type="match status" value="1"/>
</dbReference>
<dbReference type="Proteomes" id="UP000681526">
    <property type="component" value="Unassembled WGS sequence"/>
</dbReference>
<comment type="similarity">
    <text evidence="4 10">Belongs to the NAD(P)-dependent epimerase/dehydratase family.</text>
</comment>
<dbReference type="Pfam" id="PF16363">
    <property type="entry name" value="GDP_Man_Dehyd"/>
    <property type="match status" value="1"/>
</dbReference>
<evidence type="ECO:0000259" key="11">
    <source>
        <dbReference type="Pfam" id="PF01370"/>
    </source>
</evidence>
<dbReference type="Gene3D" id="3.40.50.720">
    <property type="entry name" value="NAD(P)-binding Rossmann-like Domain"/>
    <property type="match status" value="2"/>
</dbReference>
<dbReference type="InterPro" id="IPR001509">
    <property type="entry name" value="Epimerase_deHydtase"/>
</dbReference>
<evidence type="ECO:0000256" key="4">
    <source>
        <dbReference type="ARBA" id="ARBA00007637"/>
    </source>
</evidence>
<evidence type="ECO:0000256" key="3">
    <source>
        <dbReference type="ARBA" id="ARBA00004947"/>
    </source>
</evidence>
<protein>
    <recommendedName>
        <fullName evidence="6 10">UDP-glucose 4-epimerase</fullName>
        <ecNumber evidence="5 10">5.1.3.2</ecNumber>
    </recommendedName>
</protein>
<evidence type="ECO:0000256" key="2">
    <source>
        <dbReference type="ARBA" id="ARBA00001911"/>
    </source>
</evidence>
<evidence type="ECO:0000256" key="9">
    <source>
        <dbReference type="ARBA" id="ARBA00023235"/>
    </source>
</evidence>
<evidence type="ECO:0000259" key="12">
    <source>
        <dbReference type="Pfam" id="PF16363"/>
    </source>
</evidence>
<dbReference type="InterPro" id="IPR036291">
    <property type="entry name" value="NAD(P)-bd_dom_sf"/>
</dbReference>
<evidence type="ECO:0000313" key="14">
    <source>
        <dbReference type="Proteomes" id="UP000681526"/>
    </source>
</evidence>
<gene>
    <name evidence="13" type="primary">txxe 1023-galE</name>
    <name evidence="13" type="ORF">TXXE_05220</name>
</gene>
<keyword evidence="7 10" id="KW-0520">NAD</keyword>
<dbReference type="EMBL" id="CAJRAY010000024">
    <property type="protein sequence ID" value="CAG5081603.1"/>
    <property type="molecule type" value="Genomic_DNA"/>
</dbReference>
<keyword evidence="9 10" id="KW-0413">Isomerase</keyword>
<evidence type="ECO:0000256" key="6">
    <source>
        <dbReference type="ARBA" id="ARBA00018569"/>
    </source>
</evidence>
<dbReference type="RefSeq" id="WP_244860432.1">
    <property type="nucleotide sequence ID" value="NZ_CAJRAY010000024.1"/>
</dbReference>
<dbReference type="GO" id="GO:0003978">
    <property type="term" value="F:UDP-glucose 4-epimerase activity"/>
    <property type="evidence" value="ECO:0007669"/>
    <property type="project" value="UniProtKB-EC"/>
</dbReference>
<dbReference type="Gene3D" id="3.90.25.10">
    <property type="entry name" value="UDP-galactose 4-epimerase, domain 1"/>
    <property type="match status" value="1"/>
</dbReference>
<feature type="domain" description="NAD-dependent epimerase/dehydratase" evidence="11">
    <location>
        <begin position="3"/>
        <end position="177"/>
    </location>
</feature>
<dbReference type="Pfam" id="PF01370">
    <property type="entry name" value="Epimerase"/>
    <property type="match status" value="1"/>
</dbReference>
<dbReference type="InterPro" id="IPR016040">
    <property type="entry name" value="NAD(P)-bd_dom"/>
</dbReference>
<dbReference type="SUPFAM" id="SSF51735">
    <property type="entry name" value="NAD(P)-binding Rossmann-fold domains"/>
    <property type="match status" value="1"/>
</dbReference>
<feature type="domain" description="NAD(P)-binding" evidence="12">
    <location>
        <begin position="241"/>
        <end position="369"/>
    </location>
</feature>
<dbReference type="EC" id="5.1.3.2" evidence="5 10"/>
<comment type="cofactor">
    <cofactor evidence="2 10">
        <name>NAD(+)</name>
        <dbReference type="ChEBI" id="CHEBI:57540"/>
    </cofactor>
</comment>
<dbReference type="PANTHER" id="PTHR43725:SF47">
    <property type="entry name" value="UDP-GLUCOSE 4-EPIMERASE"/>
    <property type="match status" value="1"/>
</dbReference>
<comment type="caution">
    <text evidence="13">The sequence shown here is derived from an EMBL/GenBank/DDBJ whole genome shotgun (WGS) entry which is preliminary data.</text>
</comment>
<comment type="subunit">
    <text evidence="10">Homodimer.</text>
</comment>
<dbReference type="PRINTS" id="PR01713">
    <property type="entry name" value="NUCEPIMERASE"/>
</dbReference>
<accession>A0ABN7RS48</accession>